<organism evidence="2 3">
    <name type="scientific">Rangifer tarandus platyrhynchus</name>
    <name type="common">Svalbard reindeer</name>
    <dbReference type="NCBI Taxonomy" id="3082113"/>
    <lineage>
        <taxon>Eukaryota</taxon>
        <taxon>Metazoa</taxon>
        <taxon>Chordata</taxon>
        <taxon>Craniata</taxon>
        <taxon>Vertebrata</taxon>
        <taxon>Euteleostomi</taxon>
        <taxon>Mammalia</taxon>
        <taxon>Eutheria</taxon>
        <taxon>Laurasiatheria</taxon>
        <taxon>Artiodactyla</taxon>
        <taxon>Ruminantia</taxon>
        <taxon>Pecora</taxon>
        <taxon>Cervidae</taxon>
        <taxon>Odocoileinae</taxon>
        <taxon>Rangifer</taxon>
    </lineage>
</organism>
<keyword evidence="3" id="KW-1185">Reference proteome</keyword>
<feature type="compositionally biased region" description="Polar residues" evidence="1">
    <location>
        <begin position="97"/>
        <end position="107"/>
    </location>
</feature>
<feature type="region of interest" description="Disordered" evidence="1">
    <location>
        <begin position="76"/>
        <end position="107"/>
    </location>
</feature>
<proteinExistence type="predicted"/>
<reference evidence="2" key="1">
    <citation type="submission" date="2023-04" db="EMBL/GenBank/DDBJ databases">
        <authorList>
            <consortium name="ELIXIR-Norway"/>
        </authorList>
    </citation>
    <scope>NUCLEOTIDE SEQUENCE [LARGE SCALE GENOMIC DNA]</scope>
</reference>
<evidence type="ECO:0000313" key="2">
    <source>
        <dbReference type="EMBL" id="CAI9169014.1"/>
    </source>
</evidence>
<name>A0ABN8Z5K1_RANTA</name>
<feature type="region of interest" description="Disordered" evidence="1">
    <location>
        <begin position="1"/>
        <end position="26"/>
    </location>
</feature>
<accession>A0ABN8Z5K1</accession>
<dbReference type="Proteomes" id="UP001176941">
    <property type="component" value="Chromosome 28"/>
</dbReference>
<evidence type="ECO:0000256" key="1">
    <source>
        <dbReference type="SAM" id="MobiDB-lite"/>
    </source>
</evidence>
<dbReference type="EMBL" id="OX459964">
    <property type="protein sequence ID" value="CAI9169014.1"/>
    <property type="molecule type" value="Genomic_DNA"/>
</dbReference>
<sequence>MERVSALLPSDGSPRTRQNRGRGTLVPGLLAPHARTIHFETRPPFLLMLKKEEEEGRGEGGGLQWGWEALHEPVAERGSGRRCGPQPAQEAHELPCASTSLAAWSPA</sequence>
<evidence type="ECO:0000313" key="3">
    <source>
        <dbReference type="Proteomes" id="UP001176941"/>
    </source>
</evidence>
<gene>
    <name evidence="2" type="ORF">MRATA1EN1_LOCUS17976</name>
</gene>
<protein>
    <submittedName>
        <fullName evidence="2">Uncharacterized protein</fullName>
    </submittedName>
</protein>